<sequence>MIGILGVLRTCRLRLMLYRTGCRRWLGKGREWLWMIGLCLVIRMEARERGSFSHISLIKLSRLRQFRDTRRLKITCHLPCGMMDRLLSRV</sequence>
<organism evidence="1 2">
    <name type="scientific">Blastomyces silverae</name>
    <dbReference type="NCBI Taxonomy" id="2060906"/>
    <lineage>
        <taxon>Eukaryota</taxon>
        <taxon>Fungi</taxon>
        <taxon>Dikarya</taxon>
        <taxon>Ascomycota</taxon>
        <taxon>Pezizomycotina</taxon>
        <taxon>Eurotiomycetes</taxon>
        <taxon>Eurotiomycetidae</taxon>
        <taxon>Onygenales</taxon>
        <taxon>Ajellomycetaceae</taxon>
        <taxon>Blastomyces</taxon>
    </lineage>
</organism>
<evidence type="ECO:0000313" key="1">
    <source>
        <dbReference type="EMBL" id="KLJ09079.1"/>
    </source>
</evidence>
<protein>
    <submittedName>
        <fullName evidence="1">Uncharacterized protein</fullName>
    </submittedName>
</protein>
<dbReference type="AlphaFoldDB" id="A0A0H1BC92"/>
<comment type="caution">
    <text evidence="1">The sequence shown here is derived from an EMBL/GenBank/DDBJ whole genome shotgun (WGS) entry which is preliminary data.</text>
</comment>
<proteinExistence type="predicted"/>
<evidence type="ECO:0000313" key="2">
    <source>
        <dbReference type="Proteomes" id="UP000053573"/>
    </source>
</evidence>
<gene>
    <name evidence="1" type="ORF">EMPG_15498</name>
</gene>
<reference evidence="2" key="1">
    <citation type="journal article" date="2015" name="PLoS Genet.">
        <title>The dynamic genome and transcriptome of the human fungal pathogen Blastomyces and close relative Emmonsia.</title>
        <authorList>
            <person name="Munoz J.F."/>
            <person name="Gauthier G.M."/>
            <person name="Desjardins C.A."/>
            <person name="Gallo J.E."/>
            <person name="Holder J."/>
            <person name="Sullivan T.D."/>
            <person name="Marty A.J."/>
            <person name="Carmen J.C."/>
            <person name="Chen Z."/>
            <person name="Ding L."/>
            <person name="Gujja S."/>
            <person name="Magrini V."/>
            <person name="Misas E."/>
            <person name="Mitreva M."/>
            <person name="Priest M."/>
            <person name="Saif S."/>
            <person name="Whiston E.A."/>
            <person name="Young S."/>
            <person name="Zeng Q."/>
            <person name="Goldman W.E."/>
            <person name="Mardis E.R."/>
            <person name="Taylor J.W."/>
            <person name="McEwen J.G."/>
            <person name="Clay O.K."/>
            <person name="Klein B.S."/>
            <person name="Cuomo C.A."/>
        </authorList>
    </citation>
    <scope>NUCLEOTIDE SEQUENCE [LARGE SCALE GENOMIC DNA]</scope>
    <source>
        <strain evidence="2">UAMH 139</strain>
    </source>
</reference>
<keyword evidence="2" id="KW-1185">Reference proteome</keyword>
<accession>A0A0H1BC92</accession>
<dbReference type="Proteomes" id="UP000053573">
    <property type="component" value="Unassembled WGS sequence"/>
</dbReference>
<dbReference type="EMBL" id="LDEV01002437">
    <property type="protein sequence ID" value="KLJ09079.1"/>
    <property type="molecule type" value="Genomic_DNA"/>
</dbReference>
<name>A0A0H1BC92_9EURO</name>